<dbReference type="InterPro" id="IPR050706">
    <property type="entry name" value="Cyclic-di-GMP_PDE-like"/>
</dbReference>
<dbReference type="GO" id="GO:0071111">
    <property type="term" value="F:cyclic-guanylate-specific phosphodiesterase activity"/>
    <property type="evidence" value="ECO:0007669"/>
    <property type="project" value="InterPro"/>
</dbReference>
<evidence type="ECO:0000313" key="2">
    <source>
        <dbReference type="EMBL" id="KAA0875148.1"/>
    </source>
</evidence>
<accession>A0A5A9W4Y6</accession>
<name>A0A5A9W4Y6_9GAMM</name>
<dbReference type="CDD" id="cd01948">
    <property type="entry name" value="EAL"/>
    <property type="match status" value="1"/>
</dbReference>
<dbReference type="InterPro" id="IPR029151">
    <property type="entry name" value="Sensor-like_sf"/>
</dbReference>
<reference evidence="2 3" key="1">
    <citation type="submission" date="2019-03" db="EMBL/GenBank/DDBJ databases">
        <title>Nitrincola sp. nov. isolated from an Indian soda lake.</title>
        <authorList>
            <person name="Joshi A."/>
            <person name="Thite S.V."/>
            <person name="Joseph N."/>
            <person name="Dhotre D."/>
            <person name="Moorthy M."/>
            <person name="Shouche Y.S."/>
        </authorList>
    </citation>
    <scope>NUCLEOTIDE SEQUENCE [LARGE SCALE GENOMIC DNA]</scope>
    <source>
        <strain evidence="2 3">MEB193</strain>
    </source>
</reference>
<dbReference type="Pfam" id="PF00563">
    <property type="entry name" value="EAL"/>
    <property type="match status" value="1"/>
</dbReference>
<evidence type="ECO:0000313" key="3">
    <source>
        <dbReference type="Proteomes" id="UP000325302"/>
    </source>
</evidence>
<dbReference type="OrthoDB" id="1673646at2"/>
<organism evidence="2 3">
    <name type="scientific">Nitrincola tapanii</name>
    <dbReference type="NCBI Taxonomy" id="1708751"/>
    <lineage>
        <taxon>Bacteria</taxon>
        <taxon>Pseudomonadati</taxon>
        <taxon>Pseudomonadota</taxon>
        <taxon>Gammaproteobacteria</taxon>
        <taxon>Oceanospirillales</taxon>
        <taxon>Oceanospirillaceae</taxon>
        <taxon>Nitrincola</taxon>
    </lineage>
</organism>
<dbReference type="SMART" id="SM00052">
    <property type="entry name" value="EAL"/>
    <property type="match status" value="1"/>
</dbReference>
<dbReference type="InterPro" id="IPR001633">
    <property type="entry name" value="EAL_dom"/>
</dbReference>
<gene>
    <name evidence="2" type="ORF">E1H14_06930</name>
</gene>
<keyword evidence="3" id="KW-1185">Reference proteome</keyword>
<dbReference type="PANTHER" id="PTHR33121:SF82">
    <property type="entry name" value="SIGNAL TRANSDUCTION PROTEIN CONTAINING A EAL DOMAIN"/>
    <property type="match status" value="1"/>
</dbReference>
<dbReference type="Gene3D" id="3.30.450.20">
    <property type="entry name" value="PAS domain"/>
    <property type="match status" value="1"/>
</dbReference>
<comment type="caution">
    <text evidence="2">The sequence shown here is derived from an EMBL/GenBank/DDBJ whole genome shotgun (WGS) entry which is preliminary data.</text>
</comment>
<sequence length="403" mass="45155">MKLFPWFQPIIEIATGRVAGYEALARTEDASGQVVSAGAVFNDPVYSATEQLAFDRDVRRQALAQCQHLQPGQFITLNISPQWIDSLPSLDVLPTLEMLKEAGVAPGQVVIEITELDGDIERIKTLAERYRAEGVRIAFDDFGTGFQQLDRLLAFTPDFIKLDMRMFSNSASMHHKRTLLQMVGDLGAKLGSKIICEGVETADEFFLALHCNASYVQGYIFDSALPEFLPQLARKEQVSQLLAQHLDLAVDVVTRSQWHAEGLNTELLALRDLLLSSGAEGLAAYQPDADVLRFYLCDREGIQISPNYTYDYPAASWVEDASFLGNNWSWRAYFYQLIGAADFERRILRSSPYLDLETGLSCYTLSLALDERRILLVDIREQMNQSRISATISCQSDLMPSLS</sequence>
<dbReference type="SUPFAM" id="SSF141868">
    <property type="entry name" value="EAL domain-like"/>
    <property type="match status" value="1"/>
</dbReference>
<feature type="domain" description="EAL" evidence="1">
    <location>
        <begin position="1"/>
        <end position="238"/>
    </location>
</feature>
<protein>
    <submittedName>
        <fullName evidence="2">EAL domain-containing protein</fullName>
    </submittedName>
</protein>
<dbReference type="EMBL" id="SMRS01000004">
    <property type="protein sequence ID" value="KAA0875148.1"/>
    <property type="molecule type" value="Genomic_DNA"/>
</dbReference>
<dbReference type="InterPro" id="IPR035919">
    <property type="entry name" value="EAL_sf"/>
</dbReference>
<dbReference type="RefSeq" id="WP_149390728.1">
    <property type="nucleotide sequence ID" value="NZ_SMRS01000004.1"/>
</dbReference>
<dbReference type="AlphaFoldDB" id="A0A5A9W4Y6"/>
<dbReference type="Pfam" id="PF10388">
    <property type="entry name" value="YkuI_C"/>
    <property type="match status" value="1"/>
</dbReference>
<dbReference type="SUPFAM" id="SSF103190">
    <property type="entry name" value="Sensory domain-like"/>
    <property type="match status" value="1"/>
</dbReference>
<dbReference type="PANTHER" id="PTHR33121">
    <property type="entry name" value="CYCLIC DI-GMP PHOSPHODIESTERASE PDEF"/>
    <property type="match status" value="1"/>
</dbReference>
<dbReference type="PROSITE" id="PS50883">
    <property type="entry name" value="EAL"/>
    <property type="match status" value="1"/>
</dbReference>
<evidence type="ECO:0000259" key="1">
    <source>
        <dbReference type="PROSITE" id="PS50883"/>
    </source>
</evidence>
<proteinExistence type="predicted"/>
<dbReference type="Gene3D" id="3.20.20.450">
    <property type="entry name" value="EAL domain"/>
    <property type="match status" value="1"/>
</dbReference>
<dbReference type="Proteomes" id="UP000325302">
    <property type="component" value="Unassembled WGS sequence"/>
</dbReference>
<dbReference type="InterPro" id="IPR018842">
    <property type="entry name" value="YkuI_C"/>
</dbReference>